<gene>
    <name evidence="1" type="ORF">J2Z69_002337</name>
</gene>
<protein>
    <submittedName>
        <fullName evidence="1">Uncharacterized protein</fullName>
    </submittedName>
</protein>
<comment type="caution">
    <text evidence="1">The sequence shown here is derived from an EMBL/GenBank/DDBJ whole genome shotgun (WGS) entry which is preliminary data.</text>
</comment>
<dbReference type="Proteomes" id="UP001519288">
    <property type="component" value="Unassembled WGS sequence"/>
</dbReference>
<name>A0ABS4JHU2_9BACL</name>
<evidence type="ECO:0000313" key="2">
    <source>
        <dbReference type="Proteomes" id="UP001519288"/>
    </source>
</evidence>
<evidence type="ECO:0000313" key="1">
    <source>
        <dbReference type="EMBL" id="MBP2001294.1"/>
    </source>
</evidence>
<organism evidence="1 2">
    <name type="scientific">Paenibacillus shirakamiensis</name>
    <dbReference type="NCBI Taxonomy" id="1265935"/>
    <lineage>
        <taxon>Bacteria</taxon>
        <taxon>Bacillati</taxon>
        <taxon>Bacillota</taxon>
        <taxon>Bacilli</taxon>
        <taxon>Bacillales</taxon>
        <taxon>Paenibacillaceae</taxon>
        <taxon>Paenibacillus</taxon>
    </lineage>
</organism>
<reference evidence="1 2" key="1">
    <citation type="submission" date="2021-03" db="EMBL/GenBank/DDBJ databases">
        <title>Genomic Encyclopedia of Type Strains, Phase IV (KMG-IV): sequencing the most valuable type-strain genomes for metagenomic binning, comparative biology and taxonomic classification.</title>
        <authorList>
            <person name="Goeker M."/>
        </authorList>
    </citation>
    <scope>NUCLEOTIDE SEQUENCE [LARGE SCALE GENOMIC DNA]</scope>
    <source>
        <strain evidence="1 2">DSM 26806</strain>
    </source>
</reference>
<keyword evidence="2" id="KW-1185">Reference proteome</keyword>
<dbReference type="EMBL" id="JAGGLD010000003">
    <property type="protein sequence ID" value="MBP2001294.1"/>
    <property type="molecule type" value="Genomic_DNA"/>
</dbReference>
<sequence length="67" mass="7690">MIVVDMETVKLSQIVLKWFPDMMPVFNPDELNSNILLRDGFTVLEPEDALEIIHYSICEHQSSGLLN</sequence>
<accession>A0ABS4JHU2</accession>
<proteinExistence type="predicted"/>